<feature type="signal peptide" evidence="7">
    <location>
        <begin position="1"/>
        <end position="23"/>
    </location>
</feature>
<reference evidence="9 10" key="1">
    <citation type="submission" date="2021-01" db="EMBL/GenBank/DDBJ databases">
        <title>Whole genome shotgun sequence of Actinoplanes durhamensis NBRC 14914.</title>
        <authorList>
            <person name="Komaki H."/>
            <person name="Tamura T."/>
        </authorList>
    </citation>
    <scope>NUCLEOTIDE SEQUENCE [LARGE SCALE GENOMIC DNA]</scope>
    <source>
        <strain evidence="9 10">NBRC 14914</strain>
    </source>
</reference>
<keyword evidence="6" id="KW-1133">Transmembrane helix</keyword>
<keyword evidence="2" id="KW-0645">Protease</keyword>
<dbReference type="RefSeq" id="WP_203730725.1">
    <property type="nucleotide sequence ID" value="NZ_BOML01000043.1"/>
</dbReference>
<dbReference type="Pfam" id="PF00082">
    <property type="entry name" value="Peptidase_S8"/>
    <property type="match status" value="1"/>
</dbReference>
<keyword evidence="7" id="KW-0732">Signal</keyword>
<feature type="chain" id="PRO_5045237102" description="Peptidase S8/S53 domain-containing protein" evidence="7">
    <location>
        <begin position="24"/>
        <end position="420"/>
    </location>
</feature>
<dbReference type="InterPro" id="IPR050131">
    <property type="entry name" value="Peptidase_S8_subtilisin-like"/>
</dbReference>
<evidence type="ECO:0000256" key="2">
    <source>
        <dbReference type="ARBA" id="ARBA00022670"/>
    </source>
</evidence>
<dbReference type="PANTHER" id="PTHR43806:SF11">
    <property type="entry name" value="CEREVISIN-RELATED"/>
    <property type="match status" value="1"/>
</dbReference>
<evidence type="ECO:0000256" key="4">
    <source>
        <dbReference type="ARBA" id="ARBA00022825"/>
    </source>
</evidence>
<comment type="caution">
    <text evidence="9">The sequence shown here is derived from an EMBL/GenBank/DDBJ whole genome shotgun (WGS) entry which is preliminary data.</text>
</comment>
<dbReference type="PROSITE" id="PS51892">
    <property type="entry name" value="SUBTILASE"/>
    <property type="match status" value="1"/>
</dbReference>
<protein>
    <recommendedName>
        <fullName evidence="8">Peptidase S8/S53 domain-containing protein</fullName>
    </recommendedName>
</protein>
<dbReference type="InterPro" id="IPR015500">
    <property type="entry name" value="Peptidase_S8_subtilisin-rel"/>
</dbReference>
<evidence type="ECO:0000259" key="8">
    <source>
        <dbReference type="Pfam" id="PF00082"/>
    </source>
</evidence>
<dbReference type="Gene3D" id="3.40.50.200">
    <property type="entry name" value="Peptidase S8/S53 domain"/>
    <property type="match status" value="1"/>
</dbReference>
<keyword evidence="6" id="KW-0472">Membrane</keyword>
<evidence type="ECO:0000256" key="7">
    <source>
        <dbReference type="SAM" id="SignalP"/>
    </source>
</evidence>
<dbReference type="PANTHER" id="PTHR43806">
    <property type="entry name" value="PEPTIDASE S8"/>
    <property type="match status" value="1"/>
</dbReference>
<evidence type="ECO:0000313" key="10">
    <source>
        <dbReference type="Proteomes" id="UP000637628"/>
    </source>
</evidence>
<proteinExistence type="inferred from homology"/>
<accession>A0ABQ3Z2X6</accession>
<evidence type="ECO:0000256" key="3">
    <source>
        <dbReference type="ARBA" id="ARBA00022801"/>
    </source>
</evidence>
<evidence type="ECO:0000313" key="9">
    <source>
        <dbReference type="EMBL" id="GIE04190.1"/>
    </source>
</evidence>
<dbReference type="InterPro" id="IPR036852">
    <property type="entry name" value="Peptidase_S8/S53_dom_sf"/>
</dbReference>
<keyword evidence="6" id="KW-0812">Transmembrane</keyword>
<sequence>MRFLIAAAVLLGWLAGTAAPAAAEDGYVKYYVVADGYAGKPETAAEVAGRFLGGAARAADIVRLNEGRTMSGGIGLTTAGQSLPAGWPLILPWDANGSEVGYGRLPEVVAAKTAAACGPAGPASAGGSWPDEVLGLDRVRSLTRGAGVLVAVVDSGVDRAVPGLAGRVDVGADLTTGRTGDSDCLGTGTAMAGLIASADGGVAPEARIFPVRVTSGPIPADPARVATGIEVALSAGARVIALGSYAGTSAPAVEAMVANAVAHDVLVVAPAGPEGSTPATDGVLRVGSIAAGGASADVSAAGVAEVTAPGVDVTVPGPGESGTRVASDPAYAVAYVAGTAALVRAAFPKLSAARAEQRITQTARGTGLLDPPAALAATNAPESGRVWVAAAPAAGVAIAAAAMFARRRRHALHPKAASLP</sequence>
<dbReference type="PRINTS" id="PR00723">
    <property type="entry name" value="SUBTILISIN"/>
</dbReference>
<dbReference type="EMBL" id="BOML01000043">
    <property type="protein sequence ID" value="GIE04190.1"/>
    <property type="molecule type" value="Genomic_DNA"/>
</dbReference>
<evidence type="ECO:0000256" key="5">
    <source>
        <dbReference type="PROSITE-ProRule" id="PRU01240"/>
    </source>
</evidence>
<dbReference type="Proteomes" id="UP000637628">
    <property type="component" value="Unassembled WGS sequence"/>
</dbReference>
<evidence type="ECO:0000256" key="1">
    <source>
        <dbReference type="ARBA" id="ARBA00011073"/>
    </source>
</evidence>
<dbReference type="SUPFAM" id="SSF52743">
    <property type="entry name" value="Subtilisin-like"/>
    <property type="match status" value="1"/>
</dbReference>
<comment type="similarity">
    <text evidence="1 5">Belongs to the peptidase S8 family.</text>
</comment>
<feature type="domain" description="Peptidase S8/S53" evidence="8">
    <location>
        <begin position="145"/>
        <end position="364"/>
    </location>
</feature>
<feature type="transmembrane region" description="Helical" evidence="6">
    <location>
        <begin position="386"/>
        <end position="405"/>
    </location>
</feature>
<keyword evidence="4" id="KW-0720">Serine protease</keyword>
<keyword evidence="10" id="KW-1185">Reference proteome</keyword>
<evidence type="ECO:0000256" key="6">
    <source>
        <dbReference type="SAM" id="Phobius"/>
    </source>
</evidence>
<name>A0ABQ3Z2X6_9ACTN</name>
<dbReference type="InterPro" id="IPR000209">
    <property type="entry name" value="Peptidase_S8/S53_dom"/>
</dbReference>
<organism evidence="9 10">
    <name type="scientific">Paractinoplanes durhamensis</name>
    <dbReference type="NCBI Taxonomy" id="113563"/>
    <lineage>
        <taxon>Bacteria</taxon>
        <taxon>Bacillati</taxon>
        <taxon>Actinomycetota</taxon>
        <taxon>Actinomycetes</taxon>
        <taxon>Micromonosporales</taxon>
        <taxon>Micromonosporaceae</taxon>
        <taxon>Paractinoplanes</taxon>
    </lineage>
</organism>
<gene>
    <name evidence="9" type="ORF">Adu01nite_55400</name>
</gene>
<keyword evidence="3" id="KW-0378">Hydrolase</keyword>
<comment type="caution">
    <text evidence="5">Lacks conserved residue(s) required for the propagation of feature annotation.</text>
</comment>